<gene>
    <name evidence="1" type="ORF">H9856_05655</name>
</gene>
<accession>A0A9D1VIL1</accession>
<protein>
    <submittedName>
        <fullName evidence="1">Uncharacterized protein</fullName>
    </submittedName>
</protein>
<dbReference type="AlphaFoldDB" id="A0A9D1VIL1"/>
<sequence>MDENYQGYLKHMRFEPEGLTTAELSRALEVSEEAINDYLVGITVTKDSHGEFIIPFADVQNARLHFKYGIDRPLD</sequence>
<reference evidence="1" key="1">
    <citation type="journal article" date="2021" name="PeerJ">
        <title>Extensive microbial diversity within the chicken gut microbiome revealed by metagenomics and culture.</title>
        <authorList>
            <person name="Gilroy R."/>
            <person name="Ravi A."/>
            <person name="Getino M."/>
            <person name="Pursley I."/>
            <person name="Horton D.L."/>
            <person name="Alikhan N.F."/>
            <person name="Baker D."/>
            <person name="Gharbi K."/>
            <person name="Hall N."/>
            <person name="Watson M."/>
            <person name="Adriaenssens E.M."/>
            <person name="Foster-Nyarko E."/>
            <person name="Jarju S."/>
            <person name="Secka A."/>
            <person name="Antonio M."/>
            <person name="Oren A."/>
            <person name="Chaudhuri R.R."/>
            <person name="La Ragione R."/>
            <person name="Hildebrand F."/>
            <person name="Pallen M.J."/>
        </authorList>
    </citation>
    <scope>NUCLEOTIDE SEQUENCE</scope>
    <source>
        <strain evidence="1">ChiSxjej3B15-572</strain>
    </source>
</reference>
<proteinExistence type="predicted"/>
<evidence type="ECO:0000313" key="1">
    <source>
        <dbReference type="EMBL" id="HIX35858.1"/>
    </source>
</evidence>
<name>A0A9D1VIL1_9LACO</name>
<dbReference type="EMBL" id="DXFH01000023">
    <property type="protein sequence ID" value="HIX35858.1"/>
    <property type="molecule type" value="Genomic_DNA"/>
</dbReference>
<organism evidence="1 2">
    <name type="scientific">Candidatus Limosilactobacillus merdigallinarum</name>
    <dbReference type="NCBI Taxonomy" id="2838652"/>
    <lineage>
        <taxon>Bacteria</taxon>
        <taxon>Bacillati</taxon>
        <taxon>Bacillota</taxon>
        <taxon>Bacilli</taxon>
        <taxon>Lactobacillales</taxon>
        <taxon>Lactobacillaceae</taxon>
        <taxon>Limosilactobacillus</taxon>
    </lineage>
</organism>
<reference evidence="1" key="2">
    <citation type="submission" date="2021-04" db="EMBL/GenBank/DDBJ databases">
        <authorList>
            <person name="Gilroy R."/>
        </authorList>
    </citation>
    <scope>NUCLEOTIDE SEQUENCE</scope>
    <source>
        <strain evidence="1">ChiSxjej3B15-572</strain>
    </source>
</reference>
<dbReference type="Proteomes" id="UP000824231">
    <property type="component" value="Unassembled WGS sequence"/>
</dbReference>
<comment type="caution">
    <text evidence="1">The sequence shown here is derived from an EMBL/GenBank/DDBJ whole genome shotgun (WGS) entry which is preliminary data.</text>
</comment>
<evidence type="ECO:0000313" key="2">
    <source>
        <dbReference type="Proteomes" id="UP000824231"/>
    </source>
</evidence>